<dbReference type="OrthoDB" id="10250120at2759"/>
<dbReference type="GO" id="GO:0051292">
    <property type="term" value="P:nuclear pore complex assembly"/>
    <property type="evidence" value="ECO:0007669"/>
    <property type="project" value="EnsemblFungi"/>
</dbReference>
<accession>J7SBU3</accession>
<dbReference type="GO" id="GO:0070550">
    <property type="term" value="P:rDNA chromatin condensation"/>
    <property type="evidence" value="ECO:0007669"/>
    <property type="project" value="EnsemblFungi"/>
</dbReference>
<dbReference type="Pfam" id="PF25880">
    <property type="entry name" value="WHD_CHMP7_1st"/>
    <property type="match status" value="1"/>
</dbReference>
<feature type="compositionally biased region" description="Basic and acidic residues" evidence="2">
    <location>
        <begin position="399"/>
        <end position="420"/>
    </location>
</feature>
<dbReference type="Pfam" id="PF03357">
    <property type="entry name" value="Snf7"/>
    <property type="match status" value="1"/>
</dbReference>
<dbReference type="GO" id="GO:0070300">
    <property type="term" value="F:phosphatidic acid binding"/>
    <property type="evidence" value="ECO:0007669"/>
    <property type="project" value="EnsemblFungi"/>
</dbReference>
<evidence type="ECO:0000313" key="4">
    <source>
        <dbReference type="Proteomes" id="UP000000689"/>
    </source>
</evidence>
<keyword evidence="4" id="KW-1185">Reference proteome</keyword>
<organism evidence="3 4">
    <name type="scientific">Naumovozyma dairenensis (strain ATCC 10597 / BCRC 20456 / CBS 421 / NBRC 0211 / NRRL Y-12639)</name>
    <name type="common">Saccharomyces dairenensis</name>
    <dbReference type="NCBI Taxonomy" id="1071378"/>
    <lineage>
        <taxon>Eukaryota</taxon>
        <taxon>Fungi</taxon>
        <taxon>Dikarya</taxon>
        <taxon>Ascomycota</taxon>
        <taxon>Saccharomycotina</taxon>
        <taxon>Saccharomycetes</taxon>
        <taxon>Saccharomycetales</taxon>
        <taxon>Saccharomycetaceae</taxon>
        <taxon>Naumovozyma</taxon>
    </lineage>
</organism>
<sequence>MHELPESRLGSLYKDFRPLKDLNPDGYEANITTWRQYLAELYSGFICFQCGTMLLRHLTRKDAFGVPKSIDVVIDSMVHEEILFPLDLFYEGKMTMTDTTPTVLKWFGFNWKPTKGFKSRQKNSKGNDNDYLKDVTLIIKPELESAFHKIYDNIKVAILDDATSITDLVYTSHEFFEKIKINDIIIHDDEHADEIRKIILFYLSRYKHIINHDEINDIIKIIAPAASHILKSFTIEITENDRQILNVKSGIYNLERQIKKLENDLEVYSLKTAKENWDAFRKLPIASQREHIKAKKLSERYLDQLLKYRNNLLTIKNQLDLSSTNAILFDTLSNSHELLKSMNNYMGSAEKIDELLQNIEEQTEQTDEINKLLTNEETLTPGLADEIEKELQTMEEQLSQERGEEATKEHVNEEIKENAETELLLDKLKDLQIDDKNQLNEGEEKVHQDERNLEQESKELVPN</sequence>
<dbReference type="eggNOG" id="KOG2911">
    <property type="taxonomic scope" value="Eukaryota"/>
</dbReference>
<dbReference type="AlphaFoldDB" id="J7SBU3"/>
<evidence type="ECO:0000313" key="3">
    <source>
        <dbReference type="EMBL" id="CCK73570.1"/>
    </source>
</evidence>
<name>J7SBU3_NAUDC</name>
<dbReference type="GeneID" id="13927038"/>
<dbReference type="Proteomes" id="UP000000689">
    <property type="component" value="Chromosome 7"/>
</dbReference>
<evidence type="ECO:0000256" key="2">
    <source>
        <dbReference type="SAM" id="MobiDB-lite"/>
    </source>
</evidence>
<proteinExistence type="predicted"/>
<dbReference type="HOGENOM" id="CLU_021165_2_0_1"/>
<protein>
    <submittedName>
        <fullName evidence="3">Uncharacterized protein</fullName>
    </submittedName>
</protein>
<dbReference type="GO" id="GO:0007034">
    <property type="term" value="P:vacuolar transport"/>
    <property type="evidence" value="ECO:0007669"/>
    <property type="project" value="InterPro"/>
</dbReference>
<keyword evidence="1" id="KW-0175">Coiled coil</keyword>
<dbReference type="OMA" id="NEQMATT"/>
<dbReference type="KEGG" id="ndi:NDAI_0G05870"/>
<dbReference type="GO" id="GO:0005637">
    <property type="term" value="C:nuclear inner membrane"/>
    <property type="evidence" value="ECO:0007669"/>
    <property type="project" value="EnsemblFungi"/>
</dbReference>
<evidence type="ECO:0000256" key="1">
    <source>
        <dbReference type="SAM" id="Coils"/>
    </source>
</evidence>
<feature type="region of interest" description="Disordered" evidence="2">
    <location>
        <begin position="396"/>
        <end position="420"/>
    </location>
</feature>
<dbReference type="EMBL" id="HE580273">
    <property type="protein sequence ID" value="CCK73570.1"/>
    <property type="molecule type" value="Genomic_DNA"/>
</dbReference>
<gene>
    <name evidence="3" type="primary">NDAI0G05870</name>
    <name evidence="3" type="ordered locus">NDAI_0G05870</name>
</gene>
<dbReference type="GO" id="GO:0034727">
    <property type="term" value="P:piecemeal microautophagy of the nucleus"/>
    <property type="evidence" value="ECO:0007669"/>
    <property type="project" value="EnsemblFungi"/>
</dbReference>
<reference evidence="3 4" key="1">
    <citation type="journal article" date="2011" name="Proc. Natl. Acad. Sci. U.S.A.">
        <title>Evolutionary erosion of yeast sex chromosomes by mating-type switching accidents.</title>
        <authorList>
            <person name="Gordon J.L."/>
            <person name="Armisen D."/>
            <person name="Proux-Wera E."/>
            <person name="Oheigeartaigh S.S."/>
            <person name="Byrne K.P."/>
            <person name="Wolfe K.H."/>
        </authorList>
    </citation>
    <scope>NUCLEOTIDE SEQUENCE [LARGE SCALE GENOMIC DNA]</scope>
    <source>
        <strain evidence="4">ATCC 10597 / BCRC 20456 / CBS 421 / NBRC 0211 / NRRL Y-12639</strain>
    </source>
</reference>
<feature type="region of interest" description="Disordered" evidence="2">
    <location>
        <begin position="435"/>
        <end position="463"/>
    </location>
</feature>
<feature type="coiled-coil region" evidence="1">
    <location>
        <begin position="244"/>
        <end position="271"/>
    </location>
</feature>
<dbReference type="RefSeq" id="XP_003980246.1">
    <property type="nucleotide sequence ID" value="XM_003980197.1"/>
</dbReference>
<dbReference type="InterPro" id="IPR005024">
    <property type="entry name" value="Snf7_fam"/>
</dbReference>
<dbReference type="STRING" id="1071378.J7SBU3"/>